<keyword evidence="1" id="KW-0812">Transmembrane</keyword>
<protein>
    <submittedName>
        <fullName evidence="2">Uncharacterized protein</fullName>
    </submittedName>
</protein>
<evidence type="ECO:0000313" key="2">
    <source>
        <dbReference type="EMBL" id="KAG9494256.1"/>
    </source>
</evidence>
<dbReference type="EMBL" id="WNTK01000001">
    <property type="protein sequence ID" value="KAG9494256.1"/>
    <property type="molecule type" value="Genomic_DNA"/>
</dbReference>
<gene>
    <name evidence="2" type="ORF">GDO78_001881</name>
</gene>
<keyword evidence="1" id="KW-0472">Membrane</keyword>
<evidence type="ECO:0000256" key="1">
    <source>
        <dbReference type="SAM" id="Phobius"/>
    </source>
</evidence>
<evidence type="ECO:0000313" key="3">
    <source>
        <dbReference type="Proteomes" id="UP000770717"/>
    </source>
</evidence>
<organism evidence="2 3">
    <name type="scientific">Eleutherodactylus coqui</name>
    <name type="common">Puerto Rican coqui</name>
    <dbReference type="NCBI Taxonomy" id="57060"/>
    <lineage>
        <taxon>Eukaryota</taxon>
        <taxon>Metazoa</taxon>
        <taxon>Chordata</taxon>
        <taxon>Craniata</taxon>
        <taxon>Vertebrata</taxon>
        <taxon>Euteleostomi</taxon>
        <taxon>Amphibia</taxon>
        <taxon>Batrachia</taxon>
        <taxon>Anura</taxon>
        <taxon>Neobatrachia</taxon>
        <taxon>Hyloidea</taxon>
        <taxon>Eleutherodactylidae</taxon>
        <taxon>Eleutherodactylinae</taxon>
        <taxon>Eleutherodactylus</taxon>
        <taxon>Eleutherodactylus</taxon>
    </lineage>
</organism>
<comment type="caution">
    <text evidence="2">The sequence shown here is derived from an EMBL/GenBank/DDBJ whole genome shotgun (WGS) entry which is preliminary data.</text>
</comment>
<proteinExistence type="predicted"/>
<reference evidence="2" key="1">
    <citation type="thesis" date="2020" institute="ProQuest LLC" country="789 East Eisenhower Parkway, Ann Arbor, MI, USA">
        <title>Comparative Genomics and Chromosome Evolution.</title>
        <authorList>
            <person name="Mudd A.B."/>
        </authorList>
    </citation>
    <scope>NUCLEOTIDE SEQUENCE</scope>
    <source>
        <strain evidence="2">HN-11 Male</strain>
        <tissue evidence="2">Kidney and liver</tissue>
    </source>
</reference>
<dbReference type="AlphaFoldDB" id="A0A8J6KJA7"/>
<name>A0A8J6KJA7_ELECQ</name>
<feature type="transmembrane region" description="Helical" evidence="1">
    <location>
        <begin position="23"/>
        <end position="42"/>
    </location>
</feature>
<dbReference type="Proteomes" id="UP000770717">
    <property type="component" value="Unassembled WGS sequence"/>
</dbReference>
<keyword evidence="1" id="KW-1133">Transmembrane helix</keyword>
<keyword evidence="3" id="KW-1185">Reference proteome</keyword>
<sequence>MYAGPLCCFPHCLMFPVMFSPGLLSSSLWMCADAIVFLFYFYSIQRGSAPLWQYQVVYFLILVYSKNTLKSCFRVSDLQQE</sequence>
<accession>A0A8J6KJA7</accession>